<organism evidence="5 6">
    <name type="scientific">Sorangium cellulosum</name>
    <name type="common">Polyangium cellulosum</name>
    <dbReference type="NCBI Taxonomy" id="56"/>
    <lineage>
        <taxon>Bacteria</taxon>
        <taxon>Pseudomonadati</taxon>
        <taxon>Myxococcota</taxon>
        <taxon>Polyangia</taxon>
        <taxon>Polyangiales</taxon>
        <taxon>Polyangiaceae</taxon>
        <taxon>Sorangium</taxon>
    </lineage>
</organism>
<sequence>MTFPRRRRPFVVAPPALLAALLPLAGCTSSDRQPDEALRSAFPDQAEAVLSVGPGFVRSGAGIERAAGPRRGGVAVRLPSDGSDAILFELDGGTTLRIREVGAGGEAMLADRAVVYRRAGGSSFWSAIPDGVEEWLLLDAEAVRRDAPVAAWELQGGALAARDGAVEIADATGAVRLRVTAPAAYAAGGREVEARLAARGARIELFVDAEGEQVLVDPEWVAAGSMGFRRRRHAMAKIGAGLLVAGGIDMGGDKLRSVEIYDPADDAWAAPPPPGSQMRKPRADYAITALDDGRVLAVGGDVGTMSSTYELYDPESNTWGPESPPTLGVVAPLYQHTLTVLPAEHASTVGDVLIVGGTPDLNNYTPVRDVFRFFNGTDTIVRGPDLETARTMHAATLLATGQVLVTGGYRSTSGLPTTELYDPAANTWTPGPMMLGERYQHTATRLQDGRVLVAGHSVGAEIYTPSASGPGEFGAAGDFDGSNRFRHSATLLPNGCVLVAGGQKPGMITLADTWLYDPGTNEWSRGRPLIEARSFHTATLLDDGSVLIVGGESWNDGGARVPLATSERYVLSQAGEACEAGCECQTGFCVDGFCCDTACDRGACDACSVIAGASADGICTLLTGPACDDGNPCTSGDVCHEGTCAGDNDDMATCGDEKECTLHACIEGSCIEMNDDGATCDDGNLCTRGDVCREGVCGGEEITCDAVDECHTDGACDRNTGECVFPKKIDQTPCAEDGVCIDGRCDHAGVPEASSSSQGGAGGAGSPPADEDHEGCGCRVAGAAAPDGSAAAALLTAAAAASRAARRRRRPRPPSPR</sequence>
<dbReference type="InterPro" id="IPR011043">
    <property type="entry name" value="Gal_Oxase/kelch_b-propeller"/>
</dbReference>
<keyword evidence="2" id="KW-0677">Repeat</keyword>
<evidence type="ECO:0000256" key="2">
    <source>
        <dbReference type="ARBA" id="ARBA00022737"/>
    </source>
</evidence>
<evidence type="ECO:0008006" key="7">
    <source>
        <dbReference type="Google" id="ProtNLM"/>
    </source>
</evidence>
<dbReference type="InterPro" id="IPR037293">
    <property type="entry name" value="Gal_Oxidase_central_sf"/>
</dbReference>
<dbReference type="AlphaFoldDB" id="A0A4P2QJ49"/>
<keyword evidence="1" id="KW-0880">Kelch repeat</keyword>
<protein>
    <recommendedName>
        <fullName evidence="7">Secreted protein</fullName>
    </recommendedName>
</protein>
<dbReference type="Gene3D" id="2.130.10.80">
    <property type="entry name" value="Galactose oxidase/kelch, beta-propeller"/>
    <property type="match status" value="2"/>
</dbReference>
<keyword evidence="4" id="KW-0732">Signal</keyword>
<dbReference type="Proteomes" id="UP000295497">
    <property type="component" value="Chromosome"/>
</dbReference>
<gene>
    <name evidence="5" type="ORF">SOCE836_015130</name>
</gene>
<evidence type="ECO:0000256" key="1">
    <source>
        <dbReference type="ARBA" id="ARBA00022441"/>
    </source>
</evidence>
<name>A0A4P2QJ49_SORCE</name>
<feature type="signal peptide" evidence="4">
    <location>
        <begin position="1"/>
        <end position="25"/>
    </location>
</feature>
<feature type="region of interest" description="Disordered" evidence="3">
    <location>
        <begin position="798"/>
        <end position="817"/>
    </location>
</feature>
<evidence type="ECO:0000256" key="3">
    <source>
        <dbReference type="SAM" id="MobiDB-lite"/>
    </source>
</evidence>
<dbReference type="Pfam" id="PF01344">
    <property type="entry name" value="Kelch_1"/>
    <property type="match status" value="3"/>
</dbReference>
<dbReference type="InterPro" id="IPR024038">
    <property type="entry name" value="MYXO-CTERM"/>
</dbReference>
<dbReference type="PANTHER" id="PTHR46344">
    <property type="entry name" value="OS02G0202900 PROTEIN"/>
    <property type="match status" value="1"/>
</dbReference>
<accession>A0A4P2QJ49</accession>
<evidence type="ECO:0000313" key="5">
    <source>
        <dbReference type="EMBL" id="AUX29423.1"/>
    </source>
</evidence>
<evidence type="ECO:0000256" key="4">
    <source>
        <dbReference type="SAM" id="SignalP"/>
    </source>
</evidence>
<dbReference type="PANTHER" id="PTHR46344:SF27">
    <property type="entry name" value="KELCH REPEAT SUPERFAMILY PROTEIN"/>
    <property type="match status" value="1"/>
</dbReference>
<reference evidence="5 6" key="1">
    <citation type="submission" date="2015-09" db="EMBL/GenBank/DDBJ databases">
        <title>Sorangium comparison.</title>
        <authorList>
            <person name="Zaburannyi N."/>
            <person name="Bunk B."/>
            <person name="Overmann J."/>
            <person name="Mueller R."/>
        </authorList>
    </citation>
    <scope>NUCLEOTIDE SEQUENCE [LARGE SCALE GENOMIC DNA]</scope>
    <source>
        <strain evidence="5 6">So ce836</strain>
    </source>
</reference>
<feature type="chain" id="PRO_5020710713" description="Secreted protein" evidence="4">
    <location>
        <begin position="26"/>
        <end position="817"/>
    </location>
</feature>
<dbReference type="NCBIfam" id="TIGR03901">
    <property type="entry name" value="MYXO-CTERM"/>
    <property type="match status" value="1"/>
</dbReference>
<feature type="region of interest" description="Disordered" evidence="3">
    <location>
        <begin position="751"/>
        <end position="773"/>
    </location>
</feature>
<dbReference type="InterPro" id="IPR006652">
    <property type="entry name" value="Kelch_1"/>
</dbReference>
<dbReference type="EMBL" id="CP012672">
    <property type="protein sequence ID" value="AUX29423.1"/>
    <property type="molecule type" value="Genomic_DNA"/>
</dbReference>
<feature type="compositionally biased region" description="Basic residues" evidence="3">
    <location>
        <begin position="804"/>
        <end position="817"/>
    </location>
</feature>
<proteinExistence type="predicted"/>
<evidence type="ECO:0000313" key="6">
    <source>
        <dbReference type="Proteomes" id="UP000295497"/>
    </source>
</evidence>
<dbReference type="SMART" id="SM00612">
    <property type="entry name" value="Kelch"/>
    <property type="match status" value="5"/>
</dbReference>
<dbReference type="SUPFAM" id="SSF50965">
    <property type="entry name" value="Galactose oxidase, central domain"/>
    <property type="match status" value="2"/>
</dbReference>